<comment type="caution">
    <text evidence="2">The sequence shown here is derived from an EMBL/GenBank/DDBJ whole genome shotgun (WGS) entry which is preliminary data.</text>
</comment>
<accession>A0A139H5N9</accession>
<feature type="compositionally biased region" description="Low complexity" evidence="1">
    <location>
        <begin position="339"/>
        <end position="365"/>
    </location>
</feature>
<organism evidence="2 3">
    <name type="scientific">Pseudocercospora eumusae</name>
    <dbReference type="NCBI Taxonomy" id="321146"/>
    <lineage>
        <taxon>Eukaryota</taxon>
        <taxon>Fungi</taxon>
        <taxon>Dikarya</taxon>
        <taxon>Ascomycota</taxon>
        <taxon>Pezizomycotina</taxon>
        <taxon>Dothideomycetes</taxon>
        <taxon>Dothideomycetidae</taxon>
        <taxon>Mycosphaerellales</taxon>
        <taxon>Mycosphaerellaceae</taxon>
        <taxon>Pseudocercospora</taxon>
    </lineage>
</organism>
<dbReference type="OrthoDB" id="10593605at2759"/>
<dbReference type="AlphaFoldDB" id="A0A139H5N9"/>
<feature type="region of interest" description="Disordered" evidence="1">
    <location>
        <begin position="339"/>
        <end position="429"/>
    </location>
</feature>
<feature type="compositionally biased region" description="Polar residues" evidence="1">
    <location>
        <begin position="214"/>
        <end position="251"/>
    </location>
</feature>
<feature type="region of interest" description="Disordered" evidence="1">
    <location>
        <begin position="270"/>
        <end position="295"/>
    </location>
</feature>
<proteinExistence type="predicted"/>
<gene>
    <name evidence="2" type="ORF">AC578_4347</name>
</gene>
<dbReference type="Proteomes" id="UP000070133">
    <property type="component" value="Unassembled WGS sequence"/>
</dbReference>
<keyword evidence="3" id="KW-1185">Reference proteome</keyword>
<evidence type="ECO:0000256" key="1">
    <source>
        <dbReference type="SAM" id="MobiDB-lite"/>
    </source>
</evidence>
<reference evidence="2 3" key="1">
    <citation type="submission" date="2015-07" db="EMBL/GenBank/DDBJ databases">
        <title>Comparative genomics of the Sigatoka disease complex on banana suggests a link between parallel evolutionary changes in Pseudocercospora fijiensis and Pseudocercospora eumusae and increased virulence on the banana host.</title>
        <authorList>
            <person name="Chang T.-C."/>
            <person name="Salvucci A."/>
            <person name="Crous P.W."/>
            <person name="Stergiopoulos I."/>
        </authorList>
    </citation>
    <scope>NUCLEOTIDE SEQUENCE [LARGE SCALE GENOMIC DNA]</scope>
    <source>
        <strain evidence="2 3">CBS 114824</strain>
    </source>
</reference>
<evidence type="ECO:0000313" key="3">
    <source>
        <dbReference type="Proteomes" id="UP000070133"/>
    </source>
</evidence>
<name>A0A139H5N9_9PEZI</name>
<dbReference type="EMBL" id="LFZN01000133">
    <property type="protein sequence ID" value="KXS97795.1"/>
    <property type="molecule type" value="Genomic_DNA"/>
</dbReference>
<sequence>MASPSHELISALLSHLKNTLKWENRLCTSLPSRLKKTNCTKKVPMNTDTQMKYFLAQIVECYPHRMPDAVDRLVSLCEQTRCTHHSTVNGHEDVRTRVCLSIFPVWIEIYYFLVKSDAEALKQINSADFFVPGVSAKPQPQTPFLTQAKEVCAAVAYLGSCSYAELGMLISSNEPETGLGQVQNTEAINDNSGAMDSNASSASTSTSDAEPNAGSASTSVSDANSNAGSASTSISTNAMSDGGQVATNLDSSFDGFQPDFRSDTNVLANANESNTTSGIPDGGGQTASASASSLPTSLEMTFEDWLNSDINPFLDNSQDFFPGDSDLSTLNNGDWLFSTSSSSSDPSETISASENTSITTTTTSTPDRGGNLTASTLTPASRVGDMPGPSNFATFPAPTTPPSPTPKHVGKKRAGASEELSPCNKRQRV</sequence>
<feature type="region of interest" description="Disordered" evidence="1">
    <location>
        <begin position="189"/>
        <end position="257"/>
    </location>
</feature>
<protein>
    <submittedName>
        <fullName evidence="2">Uncharacterized protein</fullName>
    </submittedName>
</protein>
<feature type="compositionally biased region" description="Low complexity" evidence="1">
    <location>
        <begin position="196"/>
        <end position="209"/>
    </location>
</feature>
<evidence type="ECO:0000313" key="2">
    <source>
        <dbReference type="EMBL" id="KXS97795.1"/>
    </source>
</evidence>